<dbReference type="Proteomes" id="UP001165740">
    <property type="component" value="Chromosome 2"/>
</dbReference>
<proteinExistence type="predicted"/>
<dbReference type="OrthoDB" id="5373426at2759"/>
<dbReference type="AlphaFoldDB" id="A0A9W2ZIA3"/>
<gene>
    <name evidence="2" type="primary">LOC106071666</name>
</gene>
<reference evidence="2" key="1">
    <citation type="submission" date="2025-08" db="UniProtKB">
        <authorList>
            <consortium name="RefSeq"/>
        </authorList>
    </citation>
    <scope>IDENTIFICATION</scope>
</reference>
<dbReference type="RefSeq" id="XP_055874749.1">
    <property type="nucleotide sequence ID" value="XM_056018774.1"/>
</dbReference>
<evidence type="ECO:0000313" key="1">
    <source>
        <dbReference type="Proteomes" id="UP001165740"/>
    </source>
</evidence>
<keyword evidence="1" id="KW-1185">Reference proteome</keyword>
<sequence length="488" mass="55477">MLPDWITSFFQTKRIFVLLALLCVIVLSVLFNNNVSRFVSFTFQVSGNLTETENVPSDLDITEDGADNLLEGEFKSCPNVMRRMVVGHWLKNKDYSKEEMALVDDALRKTLRHSHIPAVLQRNDKRCGNVNLADNRYFRALCEPEGETPCCFNYICVNKTVDQCQGPWAFDIRQQIQTEFATWIPDDPTCKVVDVTSEDTACQVLNNLTIYFIGESLTRQLYISVLGFLRDKKFDTHVLVDNSTRARICHTYYRYSPTCTDVILKDSIECNGTTRLRYRRLLSSNEATEMLNQFRELSGIPNTFYVAGFGFHNRFQVEPVVTKVFNPIFQELANSTWPKFIWLATHMPTMLQGLTASRQQPLEILAYNEAIQAVMSAHKVPVMDPTQLTANAMGIDNIHYGKGVNDVKAVILLNHLLELRHNSTWMLEKQIPDEVPMNETTTANTTSHMTASNVTKSTSLKTPKTIKTTGKKNKTETIQTTGLKILTT</sequence>
<accession>A0A9W2ZIA3</accession>
<name>A0A9W2ZIA3_BIOGL</name>
<organism evidence="1 2">
    <name type="scientific">Biomphalaria glabrata</name>
    <name type="common">Bloodfluke planorb</name>
    <name type="synonym">Freshwater snail</name>
    <dbReference type="NCBI Taxonomy" id="6526"/>
    <lineage>
        <taxon>Eukaryota</taxon>
        <taxon>Metazoa</taxon>
        <taxon>Spiralia</taxon>
        <taxon>Lophotrochozoa</taxon>
        <taxon>Mollusca</taxon>
        <taxon>Gastropoda</taxon>
        <taxon>Heterobranchia</taxon>
        <taxon>Euthyneura</taxon>
        <taxon>Panpulmonata</taxon>
        <taxon>Hygrophila</taxon>
        <taxon>Lymnaeoidea</taxon>
        <taxon>Planorbidae</taxon>
        <taxon>Biomphalaria</taxon>
    </lineage>
</organism>
<evidence type="ECO:0000313" key="2">
    <source>
        <dbReference type="RefSeq" id="XP_055874749.1"/>
    </source>
</evidence>
<protein>
    <submittedName>
        <fullName evidence="2">Uncharacterized protein LOC106071666</fullName>
    </submittedName>
</protein>
<dbReference type="GeneID" id="106071666"/>
<dbReference type="OMA" id="RARICHT"/>